<feature type="transmembrane region" description="Helical" evidence="9">
    <location>
        <begin position="223"/>
        <end position="246"/>
    </location>
</feature>
<feature type="transmembrane region" description="Helical" evidence="9">
    <location>
        <begin position="58"/>
        <end position="78"/>
    </location>
</feature>
<dbReference type="GO" id="GO:0006629">
    <property type="term" value="P:lipid metabolic process"/>
    <property type="evidence" value="ECO:0007669"/>
    <property type="project" value="UniProtKB-KW"/>
</dbReference>
<evidence type="ECO:0000256" key="1">
    <source>
        <dbReference type="ARBA" id="ARBA00004141"/>
    </source>
</evidence>
<name>A0A6J0MPY1_RAPSA</name>
<dbReference type="GO" id="GO:0008374">
    <property type="term" value="F:O-acyltransferase activity"/>
    <property type="evidence" value="ECO:0007669"/>
    <property type="project" value="InterPro"/>
</dbReference>
<keyword evidence="4 9" id="KW-0812">Transmembrane</keyword>
<keyword evidence="11" id="KW-1185">Reference proteome</keyword>
<keyword evidence="8" id="KW-0012">Acyltransferase</keyword>
<dbReference type="InterPro" id="IPR017088">
    <property type="entry name" value="Wax_synthase_Magnoliopsida"/>
</dbReference>
<evidence type="ECO:0000259" key="10">
    <source>
        <dbReference type="Pfam" id="PF13813"/>
    </source>
</evidence>
<keyword evidence="7 9" id="KW-0472">Membrane</keyword>
<dbReference type="Proteomes" id="UP000504610">
    <property type="component" value="Chromosome 3"/>
</dbReference>
<evidence type="ECO:0000256" key="6">
    <source>
        <dbReference type="ARBA" id="ARBA00023098"/>
    </source>
</evidence>
<dbReference type="PANTHER" id="PTHR31595:SF70">
    <property type="entry name" value="LONG-CHAIN-ALCOHOL O-FATTY-ACYLTRANSFERASE 3-RELATED"/>
    <property type="match status" value="1"/>
</dbReference>
<dbReference type="GO" id="GO:0016020">
    <property type="term" value="C:membrane"/>
    <property type="evidence" value="ECO:0007669"/>
    <property type="project" value="UniProtKB-SubCell"/>
</dbReference>
<dbReference type="PANTHER" id="PTHR31595">
    <property type="entry name" value="LONG-CHAIN-ALCOHOL O-FATTY-ACYLTRANSFERASE 3-RELATED"/>
    <property type="match status" value="1"/>
</dbReference>
<feature type="transmembrane region" description="Helical" evidence="9">
    <location>
        <begin position="32"/>
        <end position="53"/>
    </location>
</feature>
<dbReference type="AlphaFoldDB" id="A0A6J0MPY1"/>
<evidence type="ECO:0000313" key="12">
    <source>
        <dbReference type="RefSeq" id="XP_018474199.1"/>
    </source>
</evidence>
<evidence type="ECO:0000256" key="4">
    <source>
        <dbReference type="ARBA" id="ARBA00022692"/>
    </source>
</evidence>
<evidence type="ECO:0000256" key="9">
    <source>
        <dbReference type="SAM" id="Phobius"/>
    </source>
</evidence>
<comment type="similarity">
    <text evidence="2">Belongs to the wax synthase family.</text>
</comment>
<evidence type="ECO:0000256" key="2">
    <source>
        <dbReference type="ARBA" id="ARBA00007282"/>
    </source>
</evidence>
<dbReference type="GeneID" id="108845492"/>
<dbReference type="InterPro" id="IPR044851">
    <property type="entry name" value="Wax_synthase"/>
</dbReference>
<sequence length="337" mass="39080">MDEELKNLTTVCVSATSALSYCYFLSTKIKAGVFRLIFVLPVCVIFLVLPLFFSSSTFCLYTAFFLSLANLKLILFSFDQGPLFPLPPNLSQFIAFTCFPIKLQQTPKVLTHFPKWFFTIKVAIFIVVLHLYDYKQYLPSILLLGLYPLHTYLEHEIVLTLLKYLVMVTLGRDLQPQFNEPYLATSLQDFWARRWNLMVSDMLRSGIYYPVRKICQHFVNSEWASIIGVLATFIASGVAHEVLYVYLTREMPTGEVTWFFVLHGVCTVIEVLVKKKTFVGRLRVRPVVSRLLTVGFVCLTAGWLFYPQLLRSNVMDRHAYEASLFLGFFKRKFYFSW</sequence>
<dbReference type="KEGG" id="rsz:108845492"/>
<feature type="transmembrane region" description="Helical" evidence="9">
    <location>
        <begin position="258"/>
        <end position="275"/>
    </location>
</feature>
<gene>
    <name evidence="12" type="primary">LOC108845492</name>
</gene>
<feature type="domain" description="Wax synthase" evidence="10">
    <location>
        <begin position="175"/>
        <end position="261"/>
    </location>
</feature>
<dbReference type="OrthoDB" id="1077582at2759"/>
<protein>
    <submittedName>
        <fullName evidence="12">Probable long-chain-alcohol O-fatty-acyltransferase 4</fullName>
    </submittedName>
</protein>
<feature type="transmembrane region" description="Helical" evidence="9">
    <location>
        <begin position="287"/>
        <end position="306"/>
    </location>
</feature>
<evidence type="ECO:0000256" key="7">
    <source>
        <dbReference type="ARBA" id="ARBA00023136"/>
    </source>
</evidence>
<comment type="subcellular location">
    <subcellularLocation>
        <location evidence="1">Membrane</location>
        <topology evidence="1">Multi-pass membrane protein</topology>
    </subcellularLocation>
</comment>
<evidence type="ECO:0000256" key="3">
    <source>
        <dbReference type="ARBA" id="ARBA00022679"/>
    </source>
</evidence>
<reference evidence="11" key="1">
    <citation type="journal article" date="2019" name="Database">
        <title>The radish genome database (RadishGD): an integrated information resource for radish genomics.</title>
        <authorList>
            <person name="Yu H.J."/>
            <person name="Baek S."/>
            <person name="Lee Y.J."/>
            <person name="Cho A."/>
            <person name="Mun J.H."/>
        </authorList>
    </citation>
    <scope>NUCLEOTIDE SEQUENCE [LARGE SCALE GENOMIC DNA]</scope>
    <source>
        <strain evidence="11">cv. WK10039</strain>
    </source>
</reference>
<dbReference type="Pfam" id="PF13813">
    <property type="entry name" value="MBOAT_2"/>
    <property type="match status" value="1"/>
</dbReference>
<keyword evidence="6" id="KW-0443">Lipid metabolism</keyword>
<evidence type="ECO:0000256" key="8">
    <source>
        <dbReference type="ARBA" id="ARBA00023315"/>
    </source>
</evidence>
<accession>A0A6J0MPY1</accession>
<organism evidence="11 12">
    <name type="scientific">Raphanus sativus</name>
    <name type="common">Radish</name>
    <name type="synonym">Raphanus raphanistrum var. sativus</name>
    <dbReference type="NCBI Taxonomy" id="3726"/>
    <lineage>
        <taxon>Eukaryota</taxon>
        <taxon>Viridiplantae</taxon>
        <taxon>Streptophyta</taxon>
        <taxon>Embryophyta</taxon>
        <taxon>Tracheophyta</taxon>
        <taxon>Spermatophyta</taxon>
        <taxon>Magnoliopsida</taxon>
        <taxon>eudicotyledons</taxon>
        <taxon>Gunneridae</taxon>
        <taxon>Pentapetalae</taxon>
        <taxon>rosids</taxon>
        <taxon>malvids</taxon>
        <taxon>Brassicales</taxon>
        <taxon>Brassicaceae</taxon>
        <taxon>Brassiceae</taxon>
        <taxon>Raphanus</taxon>
    </lineage>
</organism>
<evidence type="ECO:0000256" key="5">
    <source>
        <dbReference type="ARBA" id="ARBA00022989"/>
    </source>
</evidence>
<dbReference type="InterPro" id="IPR032805">
    <property type="entry name" value="Wax_synthase_dom"/>
</dbReference>
<proteinExistence type="inferred from homology"/>
<evidence type="ECO:0000313" key="11">
    <source>
        <dbReference type="Proteomes" id="UP000504610"/>
    </source>
</evidence>
<keyword evidence="3" id="KW-0808">Transferase</keyword>
<dbReference type="PIRSF" id="PIRSF037006">
    <property type="entry name" value="Wax_synthase"/>
    <property type="match status" value="1"/>
</dbReference>
<dbReference type="RefSeq" id="XP_018474199.1">
    <property type="nucleotide sequence ID" value="XM_018618697.2"/>
</dbReference>
<reference evidence="12" key="2">
    <citation type="submission" date="2025-08" db="UniProtKB">
        <authorList>
            <consortium name="RefSeq"/>
        </authorList>
    </citation>
    <scope>IDENTIFICATION</scope>
    <source>
        <tissue evidence="12">Leaf</tissue>
    </source>
</reference>
<keyword evidence="5 9" id="KW-1133">Transmembrane helix</keyword>
<feature type="transmembrane region" description="Helical" evidence="9">
    <location>
        <begin position="116"/>
        <end position="134"/>
    </location>
</feature>